<evidence type="ECO:0000256" key="1">
    <source>
        <dbReference type="SAM" id="MobiDB-lite"/>
    </source>
</evidence>
<dbReference type="AlphaFoldDB" id="A0A835A3L6"/>
<evidence type="ECO:0000313" key="2">
    <source>
        <dbReference type="EMBL" id="KAF8646850.1"/>
    </source>
</evidence>
<sequence length="32" mass="3602">MNAREPCSGGAAHVAARSSLRRRLQQLQEDHR</sequence>
<comment type="caution">
    <text evidence="2">The sequence shown here is derived from an EMBL/GenBank/DDBJ whole genome shotgun (WGS) entry which is preliminary data.</text>
</comment>
<keyword evidence="3" id="KW-1185">Reference proteome</keyword>
<reference evidence="2" key="1">
    <citation type="submission" date="2020-07" db="EMBL/GenBank/DDBJ databases">
        <title>Genome sequence and genetic diversity analysis of an under-domesticated orphan crop, white fonio (Digitaria exilis).</title>
        <authorList>
            <person name="Bennetzen J.L."/>
            <person name="Chen S."/>
            <person name="Ma X."/>
            <person name="Wang X."/>
            <person name="Yssel A.E.J."/>
            <person name="Chaluvadi S.R."/>
            <person name="Johnson M."/>
            <person name="Gangashetty P."/>
            <person name="Hamidou F."/>
            <person name="Sanogo M.D."/>
            <person name="Zwaenepoel A."/>
            <person name="Wallace J."/>
            <person name="Van De Peer Y."/>
            <person name="Van Deynze A."/>
        </authorList>
    </citation>
    <scope>NUCLEOTIDE SEQUENCE</scope>
    <source>
        <tissue evidence="2">Leaves</tissue>
    </source>
</reference>
<proteinExistence type="predicted"/>
<gene>
    <name evidence="2" type="ORF">HU200_065655</name>
</gene>
<dbReference type="Proteomes" id="UP000636709">
    <property type="component" value="Unassembled WGS sequence"/>
</dbReference>
<protein>
    <submittedName>
        <fullName evidence="2">Uncharacterized protein</fullName>
    </submittedName>
</protein>
<name>A0A835A3L6_9POAL</name>
<organism evidence="2 3">
    <name type="scientific">Digitaria exilis</name>
    <dbReference type="NCBI Taxonomy" id="1010633"/>
    <lineage>
        <taxon>Eukaryota</taxon>
        <taxon>Viridiplantae</taxon>
        <taxon>Streptophyta</taxon>
        <taxon>Embryophyta</taxon>
        <taxon>Tracheophyta</taxon>
        <taxon>Spermatophyta</taxon>
        <taxon>Magnoliopsida</taxon>
        <taxon>Liliopsida</taxon>
        <taxon>Poales</taxon>
        <taxon>Poaceae</taxon>
        <taxon>PACMAD clade</taxon>
        <taxon>Panicoideae</taxon>
        <taxon>Panicodae</taxon>
        <taxon>Paniceae</taxon>
        <taxon>Anthephorinae</taxon>
        <taxon>Digitaria</taxon>
    </lineage>
</organism>
<dbReference type="EMBL" id="JACEFO010002881">
    <property type="protein sequence ID" value="KAF8646850.1"/>
    <property type="molecule type" value="Genomic_DNA"/>
</dbReference>
<accession>A0A835A3L6</accession>
<feature type="region of interest" description="Disordered" evidence="1">
    <location>
        <begin position="1"/>
        <end position="32"/>
    </location>
</feature>
<evidence type="ECO:0000313" key="3">
    <source>
        <dbReference type="Proteomes" id="UP000636709"/>
    </source>
</evidence>